<dbReference type="OrthoDB" id="128573at2"/>
<dbReference type="Proteomes" id="UP000293347">
    <property type="component" value="Unassembled WGS sequence"/>
</dbReference>
<dbReference type="SUPFAM" id="SSF53590">
    <property type="entry name" value="Nucleoside hydrolase"/>
    <property type="match status" value="1"/>
</dbReference>
<keyword evidence="2" id="KW-0378">Hydrolase</keyword>
<reference evidence="2 3" key="1">
    <citation type="submission" date="2019-02" db="EMBL/GenBank/DDBJ databases">
        <title>Pedobacter sp. RP-1-14 sp. nov., isolated from Arctic soil.</title>
        <authorList>
            <person name="Dahal R.H."/>
        </authorList>
    </citation>
    <scope>NUCLEOTIDE SEQUENCE [LARGE SCALE GENOMIC DNA]</scope>
    <source>
        <strain evidence="2 3">RP-1-14</strain>
    </source>
</reference>
<organism evidence="2 3">
    <name type="scientific">Pedobacter psychroterrae</name>
    <dbReference type="NCBI Taxonomy" id="2530453"/>
    <lineage>
        <taxon>Bacteria</taxon>
        <taxon>Pseudomonadati</taxon>
        <taxon>Bacteroidota</taxon>
        <taxon>Sphingobacteriia</taxon>
        <taxon>Sphingobacteriales</taxon>
        <taxon>Sphingobacteriaceae</taxon>
        <taxon>Pedobacter</taxon>
    </lineage>
</organism>
<sequence>MKRFKIFYPLLGLAMLLTGSWSMYELKPQQKKALIIFDTDMGPDYDDVGAIAVLHALANKGECEILATLASDAHPSIAPTIALFNQYFGRPEIPVGSAPANAPSFTASNNWNDSLITRFFNKQYTRDYLPAVTVYRQVLAKQADNSVTIVTVGFVSNISALLKSGPDQFSKLSGTELVRKKVKNWVAMAGAFPQGKEFNVDQDAAASFEAFAKWPRPILFSGFEIGQHILTGARAAQGDAYRNPVAWAYSYNLKTYDKQVQANRPSWDQTAVLCAVRDPERYFYVHGPGKFVADRQGANTWDADGGAKHYFLSHKYPYNTIAKAIEDLMVEGPK</sequence>
<accession>A0A4R0NI33</accession>
<dbReference type="AlphaFoldDB" id="A0A4R0NI33"/>
<keyword evidence="3" id="KW-1185">Reference proteome</keyword>
<evidence type="ECO:0000259" key="1">
    <source>
        <dbReference type="Pfam" id="PF01156"/>
    </source>
</evidence>
<name>A0A4R0NI33_9SPHI</name>
<dbReference type="PANTHER" id="PTHR43264:SF1">
    <property type="entry name" value="INOSINE_URIDINE-PREFERRING NUCLEOSIDE HYDROLASE DOMAIN-CONTAINING PROTEIN"/>
    <property type="match status" value="1"/>
</dbReference>
<protein>
    <submittedName>
        <fullName evidence="2">Nucleoside hydrolase</fullName>
    </submittedName>
</protein>
<dbReference type="Gene3D" id="3.90.245.10">
    <property type="entry name" value="Ribonucleoside hydrolase-like"/>
    <property type="match status" value="1"/>
</dbReference>
<dbReference type="GO" id="GO:0016799">
    <property type="term" value="F:hydrolase activity, hydrolyzing N-glycosyl compounds"/>
    <property type="evidence" value="ECO:0007669"/>
    <property type="project" value="InterPro"/>
</dbReference>
<comment type="caution">
    <text evidence="2">The sequence shown here is derived from an EMBL/GenBank/DDBJ whole genome shotgun (WGS) entry which is preliminary data.</text>
</comment>
<gene>
    <name evidence="2" type="ORF">EZ437_13865</name>
</gene>
<proteinExistence type="predicted"/>
<dbReference type="InterPro" id="IPR001910">
    <property type="entry name" value="Inosine/uridine_hydrolase_dom"/>
</dbReference>
<dbReference type="RefSeq" id="WP_131596659.1">
    <property type="nucleotide sequence ID" value="NZ_SJSL01000003.1"/>
</dbReference>
<evidence type="ECO:0000313" key="2">
    <source>
        <dbReference type="EMBL" id="TCD00310.1"/>
    </source>
</evidence>
<dbReference type="Pfam" id="PF01156">
    <property type="entry name" value="IU_nuc_hydro"/>
    <property type="match status" value="1"/>
</dbReference>
<dbReference type="PANTHER" id="PTHR43264">
    <property type="match status" value="1"/>
</dbReference>
<evidence type="ECO:0000313" key="3">
    <source>
        <dbReference type="Proteomes" id="UP000293347"/>
    </source>
</evidence>
<dbReference type="EMBL" id="SJSL01000003">
    <property type="protein sequence ID" value="TCD00310.1"/>
    <property type="molecule type" value="Genomic_DNA"/>
</dbReference>
<dbReference type="InterPro" id="IPR036452">
    <property type="entry name" value="Ribo_hydro-like"/>
</dbReference>
<feature type="domain" description="Inosine/uridine-preferring nucleoside hydrolase" evidence="1">
    <location>
        <begin position="35"/>
        <end position="280"/>
    </location>
</feature>